<evidence type="ECO:0000313" key="3">
    <source>
        <dbReference type="Proteomes" id="UP000078576"/>
    </source>
</evidence>
<organism evidence="2 3">
    <name type="scientific">Cytospora mali</name>
    <name type="common">Apple Valsa canker fungus</name>
    <name type="synonym">Valsa mali</name>
    <dbReference type="NCBI Taxonomy" id="578113"/>
    <lineage>
        <taxon>Eukaryota</taxon>
        <taxon>Fungi</taxon>
        <taxon>Dikarya</taxon>
        <taxon>Ascomycota</taxon>
        <taxon>Pezizomycotina</taxon>
        <taxon>Sordariomycetes</taxon>
        <taxon>Sordariomycetidae</taxon>
        <taxon>Diaporthales</taxon>
        <taxon>Cytosporaceae</taxon>
        <taxon>Cytospora</taxon>
    </lineage>
</organism>
<feature type="compositionally biased region" description="Basic and acidic residues" evidence="1">
    <location>
        <begin position="153"/>
        <end position="165"/>
    </location>
</feature>
<dbReference type="Proteomes" id="UP000078576">
    <property type="component" value="Unassembled WGS sequence"/>
</dbReference>
<dbReference type="EMBL" id="KN714668">
    <property type="protein sequence ID" value="KUI53272.1"/>
    <property type="molecule type" value="Genomic_DNA"/>
</dbReference>
<reference evidence="3" key="1">
    <citation type="submission" date="2014-12" db="EMBL/GenBank/DDBJ databases">
        <title>Genome Sequence of Valsa Canker Pathogens Uncovers a Specific Adaption of Colonization on Woody Bark.</title>
        <authorList>
            <person name="Yin Z."/>
            <person name="Liu H."/>
            <person name="Gao X."/>
            <person name="Li Z."/>
            <person name="Song N."/>
            <person name="Ke X."/>
            <person name="Dai Q."/>
            <person name="Wu Y."/>
            <person name="Sun Y."/>
            <person name="Xu J.-R."/>
            <person name="Kang Z.K."/>
            <person name="Wang L."/>
            <person name="Huang L."/>
        </authorList>
    </citation>
    <scope>NUCLEOTIDE SEQUENCE [LARGE SCALE GENOMIC DNA]</scope>
    <source>
        <strain evidence="3">SXYL134</strain>
    </source>
</reference>
<gene>
    <name evidence="2" type="ORF">VP1G_00612</name>
</gene>
<protein>
    <submittedName>
        <fullName evidence="2">Uncharacterized protein</fullName>
    </submittedName>
</protein>
<accession>A0A194UNN0</accession>
<dbReference type="AlphaFoldDB" id="A0A194UNN0"/>
<feature type="region of interest" description="Disordered" evidence="1">
    <location>
        <begin position="153"/>
        <end position="193"/>
    </location>
</feature>
<sequence length="217" mass="22776">MLLSPDSPSLAAALVGTTDGEEVVAVAVLVPVDVDVAGMVAESSADDDGLLDAMVGVTVVLPEVMTVVLVQVQESVKVGDVEGSDPEVQLVFAAWVAVAETVLVTGSLAAAEVAALRAARRREERILEDPRESRNKQPTVQIGLDPLWSVKVEDKADRKGREGKGRRQKVKLRKEEVPPAGQPASQPVGDGSVVLLDGAGELEMELERAGGEQTKLG</sequence>
<proteinExistence type="predicted"/>
<evidence type="ECO:0000256" key="1">
    <source>
        <dbReference type="SAM" id="MobiDB-lite"/>
    </source>
</evidence>
<evidence type="ECO:0000313" key="2">
    <source>
        <dbReference type="EMBL" id="KUI53272.1"/>
    </source>
</evidence>
<keyword evidence="3" id="KW-1185">Reference proteome</keyword>
<name>A0A194UNN0_CYTMA</name>